<evidence type="ECO:0000256" key="1">
    <source>
        <dbReference type="SAM" id="SignalP"/>
    </source>
</evidence>
<organism evidence="2">
    <name type="scientific">Anopheles marajoara</name>
    <dbReference type="NCBI Taxonomy" id="58244"/>
    <lineage>
        <taxon>Eukaryota</taxon>
        <taxon>Metazoa</taxon>
        <taxon>Ecdysozoa</taxon>
        <taxon>Arthropoda</taxon>
        <taxon>Hexapoda</taxon>
        <taxon>Insecta</taxon>
        <taxon>Pterygota</taxon>
        <taxon>Neoptera</taxon>
        <taxon>Endopterygota</taxon>
        <taxon>Diptera</taxon>
        <taxon>Nematocera</taxon>
        <taxon>Culicoidea</taxon>
        <taxon>Culicidae</taxon>
        <taxon>Anophelinae</taxon>
        <taxon>Anopheles</taxon>
    </lineage>
</organism>
<feature type="signal peptide" evidence="1">
    <location>
        <begin position="1"/>
        <end position="19"/>
    </location>
</feature>
<name>A0A2M4C939_9DIPT</name>
<protein>
    <submittedName>
        <fullName evidence="2">Putative secreted protein</fullName>
    </submittedName>
</protein>
<accession>A0A2M4C939</accession>
<dbReference type="AlphaFoldDB" id="A0A2M4C939"/>
<reference evidence="2" key="1">
    <citation type="submission" date="2018-01" db="EMBL/GenBank/DDBJ databases">
        <title>An insight into the sialome of Amazonian anophelines.</title>
        <authorList>
            <person name="Ribeiro J.M."/>
            <person name="Scarpassa V."/>
            <person name="Calvo E."/>
        </authorList>
    </citation>
    <scope>NUCLEOTIDE SEQUENCE</scope>
    <source>
        <tissue evidence="2">Salivary glands</tissue>
    </source>
</reference>
<feature type="chain" id="PRO_5014708041" evidence="1">
    <location>
        <begin position="20"/>
        <end position="96"/>
    </location>
</feature>
<proteinExistence type="predicted"/>
<keyword evidence="1" id="KW-0732">Signal</keyword>
<evidence type="ECO:0000313" key="2">
    <source>
        <dbReference type="EMBL" id="MBW61856.1"/>
    </source>
</evidence>
<dbReference type="EMBL" id="GGFJ01012715">
    <property type="protein sequence ID" value="MBW61856.1"/>
    <property type="molecule type" value="Transcribed_RNA"/>
</dbReference>
<sequence length="96" mass="10823">MMLLASCCYCCCCLMLLLSGSIVRRPIVGHTPNPCVRTPSLLVPSNGRSPRRLFRFFRPDAHQLVLGSDGFSGANIPIAKRFEQRHVCLLAHKRKW</sequence>